<comment type="subcellular location">
    <subcellularLocation>
        <location evidence="1">Cell junction</location>
        <location evidence="1">Gap junction</location>
    </subcellularLocation>
    <subcellularLocation>
        <location evidence="2 12">Cell membrane</location>
        <topology evidence="2 12">Multi-pass membrane protein</topology>
    </subcellularLocation>
</comment>
<dbReference type="PANTHER" id="PTHR11893">
    <property type="entry name" value="INNEXIN"/>
    <property type="match status" value="1"/>
</dbReference>
<comment type="similarity">
    <text evidence="12">Belongs to the pannexin family.</text>
</comment>
<protein>
    <recommendedName>
        <fullName evidence="12">Innexin</fullName>
    </recommendedName>
</protein>
<dbReference type="Pfam" id="PF00876">
    <property type="entry name" value="Innexin"/>
    <property type="match status" value="1"/>
</dbReference>
<dbReference type="AlphaFoldDB" id="A0A0M3JR88"/>
<evidence type="ECO:0000313" key="14">
    <source>
        <dbReference type="Proteomes" id="UP000267096"/>
    </source>
</evidence>
<evidence type="ECO:0000256" key="8">
    <source>
        <dbReference type="ARBA" id="ARBA00022989"/>
    </source>
</evidence>
<keyword evidence="5 12" id="KW-0812">Transmembrane</keyword>
<keyword evidence="10 12" id="KW-0472">Membrane</keyword>
<proteinExistence type="inferred from homology"/>
<feature type="transmembrane region" description="Helical" evidence="12">
    <location>
        <begin position="178"/>
        <end position="195"/>
    </location>
</feature>
<dbReference type="WBParaSite" id="ASIM_0001022701-mRNA-1">
    <property type="protein sequence ID" value="ASIM_0001022701-mRNA-1"/>
    <property type="gene ID" value="ASIM_0001022701"/>
</dbReference>
<evidence type="ECO:0000256" key="4">
    <source>
        <dbReference type="ARBA" id="ARBA00022475"/>
    </source>
</evidence>
<evidence type="ECO:0000256" key="9">
    <source>
        <dbReference type="ARBA" id="ARBA00023065"/>
    </source>
</evidence>
<dbReference type="EMBL" id="UYRR01030978">
    <property type="protein sequence ID" value="VDK42105.1"/>
    <property type="molecule type" value="Genomic_DNA"/>
</dbReference>
<keyword evidence="8 12" id="KW-1133">Transmembrane helix</keyword>
<evidence type="ECO:0000256" key="10">
    <source>
        <dbReference type="ARBA" id="ARBA00023136"/>
    </source>
</evidence>
<evidence type="ECO:0000256" key="6">
    <source>
        <dbReference type="ARBA" id="ARBA00022868"/>
    </source>
</evidence>
<evidence type="ECO:0000256" key="11">
    <source>
        <dbReference type="ARBA" id="ARBA00023303"/>
    </source>
</evidence>
<name>A0A0M3JR88_ANISI</name>
<evidence type="ECO:0000313" key="15">
    <source>
        <dbReference type="WBParaSite" id="ASIM_0001022701-mRNA-1"/>
    </source>
</evidence>
<keyword evidence="3 12" id="KW-0813">Transport</keyword>
<reference evidence="13 14" key="2">
    <citation type="submission" date="2018-11" db="EMBL/GenBank/DDBJ databases">
        <authorList>
            <consortium name="Pathogen Informatics"/>
        </authorList>
    </citation>
    <scope>NUCLEOTIDE SEQUENCE [LARGE SCALE GENOMIC DNA]</scope>
</reference>
<keyword evidence="6" id="KW-0303">Gap junction</keyword>
<evidence type="ECO:0000313" key="13">
    <source>
        <dbReference type="EMBL" id="VDK42105.1"/>
    </source>
</evidence>
<evidence type="ECO:0000256" key="2">
    <source>
        <dbReference type="ARBA" id="ARBA00004651"/>
    </source>
</evidence>
<gene>
    <name evidence="12" type="primary">inx</name>
    <name evidence="13" type="ORF">ASIM_LOCUS9958</name>
</gene>
<keyword evidence="9 12" id="KW-0406">Ion transport</keyword>
<dbReference type="OrthoDB" id="5867527at2759"/>
<reference evidence="15" key="1">
    <citation type="submission" date="2017-02" db="UniProtKB">
        <authorList>
            <consortium name="WormBaseParasite"/>
        </authorList>
    </citation>
    <scope>IDENTIFICATION</scope>
</reference>
<keyword evidence="4" id="KW-1003">Cell membrane</keyword>
<comment type="caution">
    <text evidence="12">Lacks conserved residue(s) required for the propagation of feature annotation.</text>
</comment>
<comment type="function">
    <text evidence="12">Structural component of the gap junctions.</text>
</comment>
<dbReference type="PROSITE" id="PS51013">
    <property type="entry name" value="PANNEXIN"/>
    <property type="match status" value="1"/>
</dbReference>
<organism evidence="15">
    <name type="scientific">Anisakis simplex</name>
    <name type="common">Herring worm</name>
    <dbReference type="NCBI Taxonomy" id="6269"/>
    <lineage>
        <taxon>Eukaryota</taxon>
        <taxon>Metazoa</taxon>
        <taxon>Ecdysozoa</taxon>
        <taxon>Nematoda</taxon>
        <taxon>Chromadorea</taxon>
        <taxon>Rhabditida</taxon>
        <taxon>Spirurina</taxon>
        <taxon>Ascaridomorpha</taxon>
        <taxon>Ascaridoidea</taxon>
        <taxon>Anisakidae</taxon>
        <taxon>Anisakis</taxon>
        <taxon>Anisakis simplex complex</taxon>
    </lineage>
</organism>
<evidence type="ECO:0000256" key="12">
    <source>
        <dbReference type="RuleBase" id="RU010713"/>
    </source>
</evidence>
<dbReference type="InterPro" id="IPR000990">
    <property type="entry name" value="Innexin"/>
</dbReference>
<evidence type="ECO:0000256" key="7">
    <source>
        <dbReference type="ARBA" id="ARBA00022949"/>
    </source>
</evidence>
<sequence>MLGLLPGYLSKLHANHDEDSVDRINYIYSNILLLAFALLLTAKSYIGKPLQCWVPAQFKGGWETYIENHCLIENTYFVRMDENLPDVGSERRIRELAYYQWIPFILILQAACCYAPRLVWKVLNSRSGINLTAFIPMALPTKKVGGKKILKDVNMDYSPLVERIGNHASLAIDNRVKFGMFVTILYMIVKFLWLINVFVQFWILNIFLGPQYTLWGIGILIDLVNNRDWSVSGHFPRVTFCDVEVREMGNVHNWTVQCVLMVNMFAEKVFLFLCDVKIDGFINCMLRKDGVTILRLISDNCGDLAVAEIVYKLWDMYQQRAPERFKASSDGESYVSEESDAAYVDDFKKDYDVGSMNE</sequence>
<dbReference type="PRINTS" id="PR01262">
    <property type="entry name" value="INNEXIN"/>
</dbReference>
<dbReference type="Proteomes" id="UP000267096">
    <property type="component" value="Unassembled WGS sequence"/>
</dbReference>
<evidence type="ECO:0000256" key="5">
    <source>
        <dbReference type="ARBA" id="ARBA00022692"/>
    </source>
</evidence>
<keyword evidence="7" id="KW-0965">Cell junction</keyword>
<evidence type="ECO:0000256" key="3">
    <source>
        <dbReference type="ARBA" id="ARBA00022448"/>
    </source>
</evidence>
<evidence type="ECO:0000256" key="1">
    <source>
        <dbReference type="ARBA" id="ARBA00004610"/>
    </source>
</evidence>
<keyword evidence="11 12" id="KW-0407">Ion channel</keyword>
<feature type="transmembrane region" description="Helical" evidence="12">
    <location>
        <begin position="26"/>
        <end position="46"/>
    </location>
</feature>
<dbReference type="GO" id="GO:0034220">
    <property type="term" value="P:monoatomic ion transmembrane transport"/>
    <property type="evidence" value="ECO:0007669"/>
    <property type="project" value="UniProtKB-KW"/>
</dbReference>
<keyword evidence="14" id="KW-1185">Reference proteome</keyword>
<dbReference type="GO" id="GO:0005921">
    <property type="term" value="C:gap junction"/>
    <property type="evidence" value="ECO:0007669"/>
    <property type="project" value="UniProtKB-SubCell"/>
</dbReference>
<accession>A0A0M3JR88</accession>
<dbReference type="PANTHER" id="PTHR11893:SF36">
    <property type="entry name" value="INNEXIN-5"/>
    <property type="match status" value="1"/>
</dbReference>
<dbReference type="GO" id="GO:0005886">
    <property type="term" value="C:plasma membrane"/>
    <property type="evidence" value="ECO:0007669"/>
    <property type="project" value="UniProtKB-SubCell"/>
</dbReference>